<feature type="short sequence motif" description="TonB C-terminal box" evidence="9">
    <location>
        <begin position="198"/>
        <end position="215"/>
    </location>
</feature>
<comment type="similarity">
    <text evidence="8">Belongs to the TonB-dependent receptor family.</text>
</comment>
<name>A0A1I7J0F5_9PROT</name>
<sequence length="215" mass="23156">MEGLSKGDIAPQIAVNAGQALAPYKTEQLEVGVKVDYGRLITTLSLFQIRRPSPLLRDNVFSLTGEQRNQGVELAMFGEPMAGVRLLGGVTLVDGELTKTGNPATRGNRPVGVPVLQANMGAEWAMPWLPGFTLTGNLVHTGKRYINQTNTQSVPSWTTFDFGARYSAKVLGKSTIIRANLLNAFNRNYWGGVASFGTLSLGTPRTVLVSATVDF</sequence>
<dbReference type="InterPro" id="IPR039426">
    <property type="entry name" value="TonB-dep_rcpt-like"/>
</dbReference>
<evidence type="ECO:0000256" key="8">
    <source>
        <dbReference type="PROSITE-ProRule" id="PRU01360"/>
    </source>
</evidence>
<evidence type="ECO:0000256" key="7">
    <source>
        <dbReference type="ARBA" id="ARBA00023237"/>
    </source>
</evidence>
<proteinExistence type="inferred from homology"/>
<dbReference type="PROSITE" id="PS52016">
    <property type="entry name" value="TONB_DEPENDENT_REC_3"/>
    <property type="match status" value="1"/>
</dbReference>
<evidence type="ECO:0000256" key="1">
    <source>
        <dbReference type="ARBA" id="ARBA00004571"/>
    </source>
</evidence>
<organism evidence="11 12">
    <name type="scientific">Nitrosospira multiformis</name>
    <dbReference type="NCBI Taxonomy" id="1231"/>
    <lineage>
        <taxon>Bacteria</taxon>
        <taxon>Pseudomonadati</taxon>
        <taxon>Pseudomonadota</taxon>
        <taxon>Betaproteobacteria</taxon>
        <taxon>Nitrosomonadales</taxon>
        <taxon>Nitrosomonadaceae</taxon>
        <taxon>Nitrosospira</taxon>
    </lineage>
</organism>
<evidence type="ECO:0000313" key="12">
    <source>
        <dbReference type="Proteomes" id="UP000182649"/>
    </source>
</evidence>
<keyword evidence="5" id="KW-0798">TonB box</keyword>
<comment type="subcellular location">
    <subcellularLocation>
        <location evidence="1 8">Cell outer membrane</location>
        <topology evidence="1 8">Multi-pass membrane protein</topology>
    </subcellularLocation>
</comment>
<keyword evidence="4 8" id="KW-0812">Transmembrane</keyword>
<gene>
    <name evidence="11" type="ORF">SAMN05216417_1374</name>
</gene>
<evidence type="ECO:0000256" key="2">
    <source>
        <dbReference type="ARBA" id="ARBA00022448"/>
    </source>
</evidence>
<dbReference type="PANTHER" id="PTHR32552">
    <property type="entry name" value="FERRICHROME IRON RECEPTOR-RELATED"/>
    <property type="match status" value="1"/>
</dbReference>
<dbReference type="EMBL" id="FPBZ01000037">
    <property type="protein sequence ID" value="SFU78663.1"/>
    <property type="molecule type" value="Genomic_DNA"/>
</dbReference>
<dbReference type="Pfam" id="PF00593">
    <property type="entry name" value="TonB_dep_Rec_b-barrel"/>
    <property type="match status" value="1"/>
</dbReference>
<evidence type="ECO:0000256" key="6">
    <source>
        <dbReference type="ARBA" id="ARBA00023136"/>
    </source>
</evidence>
<accession>A0A1I7J0F5</accession>
<evidence type="ECO:0000256" key="4">
    <source>
        <dbReference type="ARBA" id="ARBA00022692"/>
    </source>
</evidence>
<keyword evidence="2 8" id="KW-0813">Transport</keyword>
<dbReference type="PANTHER" id="PTHR32552:SF82">
    <property type="entry name" value="FCUA PROTEIN"/>
    <property type="match status" value="1"/>
</dbReference>
<evidence type="ECO:0000256" key="9">
    <source>
        <dbReference type="PROSITE-ProRule" id="PRU10144"/>
    </source>
</evidence>
<dbReference type="GO" id="GO:0009279">
    <property type="term" value="C:cell outer membrane"/>
    <property type="evidence" value="ECO:0007669"/>
    <property type="project" value="UniProtKB-SubCell"/>
</dbReference>
<evidence type="ECO:0000259" key="10">
    <source>
        <dbReference type="Pfam" id="PF00593"/>
    </source>
</evidence>
<evidence type="ECO:0000313" key="11">
    <source>
        <dbReference type="EMBL" id="SFU78663.1"/>
    </source>
</evidence>
<dbReference type="PROSITE" id="PS01156">
    <property type="entry name" value="TONB_DEPENDENT_REC_2"/>
    <property type="match status" value="1"/>
</dbReference>
<protein>
    <submittedName>
        <fullName evidence="11">Iron complex outermembrane recepter protein</fullName>
    </submittedName>
</protein>
<feature type="domain" description="TonB-dependent receptor-like beta-barrel" evidence="10">
    <location>
        <begin position="15"/>
        <end position="183"/>
    </location>
</feature>
<dbReference type="Gene3D" id="2.40.170.20">
    <property type="entry name" value="TonB-dependent receptor, beta-barrel domain"/>
    <property type="match status" value="1"/>
</dbReference>
<evidence type="ECO:0000256" key="3">
    <source>
        <dbReference type="ARBA" id="ARBA00022452"/>
    </source>
</evidence>
<keyword evidence="7 8" id="KW-0998">Cell outer membrane</keyword>
<dbReference type="Proteomes" id="UP000182649">
    <property type="component" value="Unassembled WGS sequence"/>
</dbReference>
<keyword evidence="6 8" id="KW-0472">Membrane</keyword>
<dbReference type="InterPro" id="IPR000531">
    <property type="entry name" value="Beta-barrel_TonB"/>
</dbReference>
<dbReference type="InterPro" id="IPR036942">
    <property type="entry name" value="Beta-barrel_TonB_sf"/>
</dbReference>
<dbReference type="GO" id="GO:0015344">
    <property type="term" value="F:siderophore uptake transmembrane transporter activity"/>
    <property type="evidence" value="ECO:0007669"/>
    <property type="project" value="TreeGrafter"/>
</dbReference>
<keyword evidence="3 8" id="KW-1134">Transmembrane beta strand</keyword>
<dbReference type="InterPro" id="IPR010917">
    <property type="entry name" value="TonB_rcpt_CS"/>
</dbReference>
<dbReference type="AlphaFoldDB" id="A0A1I7J0F5"/>
<reference evidence="11 12" key="1">
    <citation type="submission" date="2016-10" db="EMBL/GenBank/DDBJ databases">
        <authorList>
            <person name="de Groot N.N."/>
        </authorList>
    </citation>
    <scope>NUCLEOTIDE SEQUENCE [LARGE SCALE GENOMIC DNA]</scope>
    <source>
        <strain evidence="11 12">Nl14</strain>
    </source>
</reference>
<evidence type="ECO:0000256" key="5">
    <source>
        <dbReference type="ARBA" id="ARBA00023077"/>
    </source>
</evidence>
<dbReference type="SUPFAM" id="SSF56935">
    <property type="entry name" value="Porins"/>
    <property type="match status" value="1"/>
</dbReference>